<dbReference type="EMBL" id="JBAWSX010000020">
    <property type="protein sequence ID" value="MEI4803967.1"/>
    <property type="molecule type" value="Genomic_DNA"/>
</dbReference>
<evidence type="ECO:0000313" key="1">
    <source>
        <dbReference type="EMBL" id="MEI4803967.1"/>
    </source>
</evidence>
<reference evidence="1 2" key="1">
    <citation type="submission" date="2024-01" db="EMBL/GenBank/DDBJ databases">
        <title>Seven novel Bacillus-like species.</title>
        <authorList>
            <person name="Liu G."/>
        </authorList>
    </citation>
    <scope>NUCLEOTIDE SEQUENCE [LARGE SCALE GENOMIC DNA]</scope>
    <source>
        <strain evidence="1 2">FJAT-51639</strain>
    </source>
</reference>
<keyword evidence="2" id="KW-1185">Reference proteome</keyword>
<proteinExistence type="predicted"/>
<gene>
    <name evidence="1" type="ORF">WAZ07_22645</name>
</gene>
<accession>A0ABU8FMP3</accession>
<evidence type="ECO:0000313" key="2">
    <source>
        <dbReference type="Proteomes" id="UP001372526"/>
    </source>
</evidence>
<protein>
    <submittedName>
        <fullName evidence="1">Uncharacterized protein</fullName>
    </submittedName>
</protein>
<comment type="caution">
    <text evidence="1">The sequence shown here is derived from an EMBL/GenBank/DDBJ whole genome shotgun (WGS) entry which is preliminary data.</text>
</comment>
<sequence>MTLLEMYTEAKKENIVSAWMLIEFLIFEKKALIFTDDVSKLDYYYEPRFRNKMNEYLNGYMKQRGIKAAA</sequence>
<dbReference type="Proteomes" id="UP001372526">
    <property type="component" value="Unassembled WGS sequence"/>
</dbReference>
<name>A0ABU8FMP3_9BACI</name>
<dbReference type="RefSeq" id="WP_336474257.1">
    <property type="nucleotide sequence ID" value="NZ_JBAWSX010000020.1"/>
</dbReference>
<organism evidence="1 2">
    <name type="scientific">Bacillus bruguierae</name>
    <dbReference type="NCBI Taxonomy" id="3127667"/>
    <lineage>
        <taxon>Bacteria</taxon>
        <taxon>Bacillati</taxon>
        <taxon>Bacillota</taxon>
        <taxon>Bacilli</taxon>
        <taxon>Bacillales</taxon>
        <taxon>Bacillaceae</taxon>
        <taxon>Bacillus</taxon>
    </lineage>
</organism>